<dbReference type="GO" id="GO:0000981">
    <property type="term" value="F:DNA-binding transcription factor activity, RNA polymerase II-specific"/>
    <property type="evidence" value="ECO:0007669"/>
    <property type="project" value="InterPro"/>
</dbReference>
<dbReference type="HOGENOM" id="CLU_009353_1_0_1"/>
<dbReference type="STRING" id="212818.A0A0D1Z900"/>
<dbReference type="PROSITE" id="PS00463">
    <property type="entry name" value="ZN2_CY6_FUNGAL_1"/>
    <property type="match status" value="1"/>
</dbReference>
<dbReference type="InterPro" id="IPR036864">
    <property type="entry name" value="Zn2-C6_fun-type_DNA-bd_sf"/>
</dbReference>
<dbReference type="InterPro" id="IPR007219">
    <property type="entry name" value="XnlR_reg_dom"/>
</dbReference>
<dbReference type="GO" id="GO:0006351">
    <property type="term" value="P:DNA-templated transcription"/>
    <property type="evidence" value="ECO:0007669"/>
    <property type="project" value="InterPro"/>
</dbReference>
<dbReference type="CDD" id="cd00067">
    <property type="entry name" value="GAL4"/>
    <property type="match status" value="1"/>
</dbReference>
<feature type="region of interest" description="Disordered" evidence="6">
    <location>
        <begin position="79"/>
        <end position="104"/>
    </location>
</feature>
<dbReference type="GeneID" id="27323616"/>
<keyword evidence="3" id="KW-0238">DNA-binding</keyword>
<dbReference type="SMART" id="SM00066">
    <property type="entry name" value="GAL4"/>
    <property type="match status" value="1"/>
</dbReference>
<dbReference type="VEuPathDB" id="FungiDB:PV10_05771"/>
<proteinExistence type="predicted"/>
<dbReference type="Pfam" id="PF00172">
    <property type="entry name" value="Zn_clus"/>
    <property type="match status" value="1"/>
</dbReference>
<keyword evidence="5" id="KW-0539">Nucleus</keyword>
<accession>A0A0D1Z900</accession>
<dbReference type="RefSeq" id="XP_016222781.1">
    <property type="nucleotide sequence ID" value="XM_016370488.1"/>
</dbReference>
<dbReference type="CDD" id="cd12148">
    <property type="entry name" value="fungal_TF_MHR"/>
    <property type="match status" value="1"/>
</dbReference>
<dbReference type="EMBL" id="KN847523">
    <property type="protein sequence ID" value="KIV91207.1"/>
    <property type="molecule type" value="Genomic_DNA"/>
</dbReference>
<dbReference type="PANTHER" id="PTHR46910:SF23">
    <property type="entry name" value="THIAMINE REPRESSIBLE GENES REGULATORY PROTEIN THI1"/>
    <property type="match status" value="1"/>
</dbReference>
<dbReference type="PROSITE" id="PS50048">
    <property type="entry name" value="ZN2_CY6_FUNGAL_2"/>
    <property type="match status" value="1"/>
</dbReference>
<evidence type="ECO:0000256" key="3">
    <source>
        <dbReference type="ARBA" id="ARBA00023125"/>
    </source>
</evidence>
<dbReference type="InterPro" id="IPR001138">
    <property type="entry name" value="Zn2Cys6_DnaBD"/>
</dbReference>
<dbReference type="GO" id="GO:0003677">
    <property type="term" value="F:DNA binding"/>
    <property type="evidence" value="ECO:0007669"/>
    <property type="project" value="UniProtKB-KW"/>
</dbReference>
<name>A0A0D1Z900_EXOME</name>
<feature type="region of interest" description="Disordered" evidence="6">
    <location>
        <begin position="751"/>
        <end position="781"/>
    </location>
</feature>
<keyword evidence="9" id="KW-1185">Reference proteome</keyword>
<keyword evidence="2" id="KW-0805">Transcription regulation</keyword>
<feature type="compositionally biased region" description="Low complexity" evidence="6">
    <location>
        <begin position="712"/>
        <end position="723"/>
    </location>
</feature>
<feature type="compositionally biased region" description="Polar residues" evidence="6">
    <location>
        <begin position="772"/>
        <end position="781"/>
    </location>
</feature>
<dbReference type="OrthoDB" id="3266505at2759"/>
<dbReference type="OMA" id="NFSMHIK"/>
<dbReference type="InterPro" id="IPR050987">
    <property type="entry name" value="AtrR-like"/>
</dbReference>
<dbReference type="GO" id="GO:0008270">
    <property type="term" value="F:zinc ion binding"/>
    <property type="evidence" value="ECO:0007669"/>
    <property type="project" value="InterPro"/>
</dbReference>
<organism evidence="8 9">
    <name type="scientific">Exophiala mesophila</name>
    <name type="common">Black yeast-like fungus</name>
    <dbReference type="NCBI Taxonomy" id="212818"/>
    <lineage>
        <taxon>Eukaryota</taxon>
        <taxon>Fungi</taxon>
        <taxon>Dikarya</taxon>
        <taxon>Ascomycota</taxon>
        <taxon>Pezizomycotina</taxon>
        <taxon>Eurotiomycetes</taxon>
        <taxon>Chaetothyriomycetidae</taxon>
        <taxon>Chaetothyriales</taxon>
        <taxon>Herpotrichiellaceae</taxon>
        <taxon>Exophiala</taxon>
    </lineage>
</organism>
<gene>
    <name evidence="8" type="ORF">PV10_05771</name>
</gene>
<feature type="region of interest" description="Disordered" evidence="6">
    <location>
        <begin position="138"/>
        <end position="161"/>
    </location>
</feature>
<dbReference type="SMART" id="SM00906">
    <property type="entry name" value="Fungal_trans"/>
    <property type="match status" value="1"/>
</dbReference>
<sequence>MSHTISPINDHLVARVSSAGASTGHEYPPRKIKRRKIAEEDRKRAVRACDGCRRVKEKCEGGTPCRRCSHFRRPCEFKGLRTSPPHRRSINGSSHEPEAPLDQEGDLLGRAGYMEQILRSKFPELDLDIDSLQRAAESLGNNSSTKTADSEPDGDGQPVLADDDLEIRPVEGGNIIHYSGEFSYWNFSQRIKRHVEEWMGSTNPDAPNPERVSEFWRPETQLSNSHSLSSSLACCPPRDIADFLTHVFFRHAESNYYFVDRAWLSAVLDTLYNNPSKLTVKDAPKVSAALAIFAVGTQYAYLDSINTSGASHTATNFSEDEIGTLFFEQAAKLLPEIIQVASLESVQACLLMGLYCLPLDASGLAYTYLNLAMKLGMVNGLHRKYTGNAFSAATVETRNRVWWTIYVLLKKVDIFHGRPTSVLRSDVDADVPKDPTTSQSSAPPSNIPYMLASIALMHKLEDFLNEMQLLKRCQRSEFQTILARLLSMKESMSRWFDSLPGGINHEPDSASSVHFRPAMHLRLEHCLVRMFVGRPFLFSRHGPGTTPMSAVERAPSAPLTAGGETEKRPSRRGILIDDCVQAAKEAIATCRRLRDSGVGLARASYIEYSSCRASLLALIAYCIYNQTDRFKDSLQVGLSMIREMSVSGDSARAEVSLIESLERALARLQFFGSSSSKVDTREPTTRSTVSGYDRFKNWQALLKGDMEPPIQNTTAATTNTPTTRISTLDTGGIPIPSQRYHGWSIDSSSDSGAAGFPNMNAPTELDSGAGGNQNPNPNYFQTAADSAFFGLDNMLMPSDGSTHAEQQVLQDFLAIPDFEFSQGMFDNTASRFEPGDFDHGQGAYGAGQNHVPGHW</sequence>
<evidence type="ECO:0000256" key="6">
    <source>
        <dbReference type="SAM" id="MobiDB-lite"/>
    </source>
</evidence>
<dbReference type="AlphaFoldDB" id="A0A0D1Z900"/>
<evidence type="ECO:0000313" key="9">
    <source>
        <dbReference type="Proteomes" id="UP000054302"/>
    </source>
</evidence>
<dbReference type="Proteomes" id="UP000054302">
    <property type="component" value="Unassembled WGS sequence"/>
</dbReference>
<evidence type="ECO:0000256" key="5">
    <source>
        <dbReference type="ARBA" id="ARBA00023242"/>
    </source>
</evidence>
<feature type="domain" description="Zn(2)-C6 fungal-type" evidence="7">
    <location>
        <begin position="48"/>
        <end position="77"/>
    </location>
</feature>
<feature type="region of interest" description="Disordered" evidence="6">
    <location>
        <begin position="546"/>
        <end position="568"/>
    </location>
</feature>
<evidence type="ECO:0000256" key="2">
    <source>
        <dbReference type="ARBA" id="ARBA00023015"/>
    </source>
</evidence>
<evidence type="ECO:0000256" key="4">
    <source>
        <dbReference type="ARBA" id="ARBA00023163"/>
    </source>
</evidence>
<feature type="region of interest" description="Disordered" evidence="6">
    <location>
        <begin position="709"/>
        <end position="733"/>
    </location>
</feature>
<dbReference type="PANTHER" id="PTHR46910">
    <property type="entry name" value="TRANSCRIPTION FACTOR PDR1"/>
    <property type="match status" value="1"/>
</dbReference>
<dbReference type="Gene3D" id="4.10.240.10">
    <property type="entry name" value="Zn(2)-C6 fungal-type DNA-binding domain"/>
    <property type="match status" value="1"/>
</dbReference>
<keyword evidence="1" id="KW-0479">Metal-binding</keyword>
<evidence type="ECO:0000259" key="7">
    <source>
        <dbReference type="PROSITE" id="PS50048"/>
    </source>
</evidence>
<keyword evidence="4" id="KW-0804">Transcription</keyword>
<evidence type="ECO:0000256" key="1">
    <source>
        <dbReference type="ARBA" id="ARBA00022723"/>
    </source>
</evidence>
<dbReference type="SUPFAM" id="SSF57701">
    <property type="entry name" value="Zn2/Cys6 DNA-binding domain"/>
    <property type="match status" value="1"/>
</dbReference>
<reference evidence="8 9" key="1">
    <citation type="submission" date="2015-01" db="EMBL/GenBank/DDBJ databases">
        <title>The Genome Sequence of Exophiala mesophila CBS40295.</title>
        <authorList>
            <consortium name="The Broad Institute Genomics Platform"/>
            <person name="Cuomo C."/>
            <person name="de Hoog S."/>
            <person name="Gorbushina A."/>
            <person name="Stielow B."/>
            <person name="Teixiera M."/>
            <person name="Abouelleil A."/>
            <person name="Chapman S.B."/>
            <person name="Priest M."/>
            <person name="Young S.K."/>
            <person name="Wortman J."/>
            <person name="Nusbaum C."/>
            <person name="Birren B."/>
        </authorList>
    </citation>
    <scope>NUCLEOTIDE SEQUENCE [LARGE SCALE GENOMIC DNA]</scope>
    <source>
        <strain evidence="8 9">CBS 40295</strain>
    </source>
</reference>
<protein>
    <recommendedName>
        <fullName evidence="7">Zn(2)-C6 fungal-type domain-containing protein</fullName>
    </recommendedName>
</protein>
<evidence type="ECO:0000313" key="8">
    <source>
        <dbReference type="EMBL" id="KIV91207.1"/>
    </source>
</evidence>
<dbReference type="Pfam" id="PF04082">
    <property type="entry name" value="Fungal_trans"/>
    <property type="match status" value="1"/>
</dbReference>